<dbReference type="Pfam" id="PF05222">
    <property type="entry name" value="AlaDh_PNT_N"/>
    <property type="match status" value="1"/>
</dbReference>
<sequence>MSKLKIGIIKEGKIPVDKRVPLTPKKCVEALQEFPEMEVAVQPSDIRCFTDAEYQELGIPLQQDLTDCDVLMGVKEVPVEQLIPNKTYLFFSHTIKEQPQNAKLLRAILDKNITLIDYELLKSSDGQRVVAFGRYAGIVGAYNGMLTYGRKHGLFNLKPAYLCHEMEDMQEEYFKVKLPPIKIAVTGGGRVAGGAMEVLDKMEIRKVSVFDFLYKQFTEPVYAQLHSGDYNTRPDVEVWDSPDFYTNPHLYKSTFRKFTRVTDLLLACAYWNPKAPKLFTEEEARNADFRIDTIADITCDVGGSIPVTKRSTTITEPAFDYNPQTAALEPPYSRPDNITVMAVDNLPCELPRNASRDFGRHLIDNVLPHFFNNDAEEMLERATIAKGGKLTERYRYLQAYADSAANNKERQEAV</sequence>
<evidence type="ECO:0000259" key="13">
    <source>
        <dbReference type="SMART" id="SM01003"/>
    </source>
</evidence>
<feature type="domain" description="Alanine dehydrogenase/pyridine nucleotide transhydrogenase N-terminal" evidence="13">
    <location>
        <begin position="7"/>
        <end position="139"/>
    </location>
</feature>
<reference evidence="15" key="1">
    <citation type="submission" date="2016-10" db="EMBL/GenBank/DDBJ databases">
        <authorList>
            <person name="Varghese N."/>
        </authorList>
    </citation>
    <scope>NUCLEOTIDE SEQUENCE [LARGE SCALE GENOMIC DNA]</scope>
    <source>
        <strain evidence="15">DSM 18820</strain>
    </source>
</reference>
<evidence type="ECO:0000256" key="2">
    <source>
        <dbReference type="ARBA" id="ARBA00011245"/>
    </source>
</evidence>
<keyword evidence="6" id="KW-0560">Oxidoreductase</keyword>
<dbReference type="SUPFAM" id="SSF52283">
    <property type="entry name" value="Formate/glycerate dehydrogenase catalytic domain-like"/>
    <property type="match status" value="1"/>
</dbReference>
<dbReference type="Proteomes" id="UP000182491">
    <property type="component" value="Unassembled WGS sequence"/>
</dbReference>
<comment type="pathway">
    <text evidence="1">Amino-acid biosynthesis; L-lysine biosynthesis via AAA pathway; L-lysine from L-alpha-aminoadipate (fungal route): step 3/3.</text>
</comment>
<comment type="catalytic activity">
    <reaction evidence="9">
        <text>L-saccharopine + NAD(+) + H2O = L-lysine + 2-oxoglutarate + NADH + H(+)</text>
        <dbReference type="Rhea" id="RHEA:12440"/>
        <dbReference type="ChEBI" id="CHEBI:15377"/>
        <dbReference type="ChEBI" id="CHEBI:15378"/>
        <dbReference type="ChEBI" id="CHEBI:16810"/>
        <dbReference type="ChEBI" id="CHEBI:32551"/>
        <dbReference type="ChEBI" id="CHEBI:57540"/>
        <dbReference type="ChEBI" id="CHEBI:57945"/>
        <dbReference type="ChEBI" id="CHEBI:57951"/>
        <dbReference type="EC" id="1.5.1.7"/>
    </reaction>
</comment>
<feature type="active site" description="Proton donor" evidence="10">
    <location>
        <position position="93"/>
    </location>
</feature>
<dbReference type="SMART" id="SM01002">
    <property type="entry name" value="AlaDh_PNT_C"/>
    <property type="match status" value="1"/>
</dbReference>
<dbReference type="EMBL" id="FPCA01000002">
    <property type="protein sequence ID" value="SFU62787.1"/>
    <property type="molecule type" value="Genomic_DNA"/>
</dbReference>
<gene>
    <name evidence="14" type="ORF">SAMN04487941_1584</name>
</gene>
<dbReference type="PANTHER" id="PTHR11133">
    <property type="entry name" value="SACCHAROPINE DEHYDROGENASE"/>
    <property type="match status" value="1"/>
</dbReference>
<dbReference type="InterPro" id="IPR007886">
    <property type="entry name" value="AlaDH/PNT_N"/>
</dbReference>
<evidence type="ECO:0000313" key="14">
    <source>
        <dbReference type="EMBL" id="SFU62787.1"/>
    </source>
</evidence>
<dbReference type="Pfam" id="PF01262">
    <property type="entry name" value="AlaDh_PNT_C"/>
    <property type="match status" value="1"/>
</dbReference>
<evidence type="ECO:0000256" key="4">
    <source>
        <dbReference type="ARBA" id="ARBA00021221"/>
    </source>
</evidence>
<evidence type="ECO:0000256" key="1">
    <source>
        <dbReference type="ARBA" id="ARBA00004884"/>
    </source>
</evidence>
<comment type="subunit">
    <text evidence="2">Monomer.</text>
</comment>
<evidence type="ECO:0000256" key="10">
    <source>
        <dbReference type="PIRSR" id="PIRSR018250-1"/>
    </source>
</evidence>
<dbReference type="UniPathway" id="UPA00033">
    <property type="reaction ID" value="UER00034"/>
</dbReference>
<feature type="active site" description="Proton acceptor" evidence="10">
    <location>
        <position position="75"/>
    </location>
</feature>
<keyword evidence="5" id="KW-0028">Amino-acid biosynthesis</keyword>
<evidence type="ECO:0000259" key="12">
    <source>
        <dbReference type="SMART" id="SM01002"/>
    </source>
</evidence>
<keyword evidence="15" id="KW-1185">Reference proteome</keyword>
<feature type="binding site" evidence="11">
    <location>
        <begin position="189"/>
        <end position="190"/>
    </location>
    <ligand>
        <name>NAD(+)</name>
        <dbReference type="ChEBI" id="CHEBI:57540"/>
    </ligand>
</feature>
<evidence type="ECO:0000256" key="11">
    <source>
        <dbReference type="PIRSR" id="PIRSR018250-3"/>
    </source>
</evidence>
<name>A0A1I7HQ30_9BACT</name>
<evidence type="ECO:0000256" key="8">
    <source>
        <dbReference type="ARBA" id="ARBA00033228"/>
    </source>
</evidence>
<feature type="binding site" evidence="11">
    <location>
        <position position="270"/>
    </location>
    <ligand>
        <name>NAD(+)</name>
        <dbReference type="ChEBI" id="CHEBI:57540"/>
    </ligand>
</feature>
<dbReference type="CDD" id="cd05199">
    <property type="entry name" value="SDH_like"/>
    <property type="match status" value="1"/>
</dbReference>
<dbReference type="GO" id="GO:0019878">
    <property type="term" value="P:lysine biosynthetic process via aminoadipic acid"/>
    <property type="evidence" value="ECO:0007669"/>
    <property type="project" value="UniProtKB-UniPathway"/>
</dbReference>
<feature type="binding site" evidence="11">
    <location>
        <position position="240"/>
    </location>
    <ligand>
        <name>NAD(+)</name>
        <dbReference type="ChEBI" id="CHEBI:57540"/>
    </ligand>
</feature>
<dbReference type="InterPro" id="IPR051168">
    <property type="entry name" value="AASS"/>
</dbReference>
<dbReference type="EC" id="1.5.1.7" evidence="3"/>
<evidence type="ECO:0000256" key="3">
    <source>
        <dbReference type="ARBA" id="ARBA00012847"/>
    </source>
</evidence>
<dbReference type="InterPro" id="IPR007698">
    <property type="entry name" value="AlaDH/PNT_NAD(H)-bd"/>
</dbReference>
<proteinExistence type="predicted"/>
<evidence type="ECO:0000256" key="6">
    <source>
        <dbReference type="ARBA" id="ARBA00023002"/>
    </source>
</evidence>
<feature type="domain" description="Alanine dehydrogenase/pyridine nucleotide transhydrogenase NAD(H)-binding" evidence="12">
    <location>
        <begin position="167"/>
        <end position="342"/>
    </location>
</feature>
<dbReference type="RefSeq" id="WP_068837965.1">
    <property type="nucleotide sequence ID" value="NZ_BMXC01000002.1"/>
</dbReference>
<dbReference type="PIRSF" id="PIRSF018250">
    <property type="entry name" value="Saccharopine_DH_Lys"/>
    <property type="match status" value="1"/>
</dbReference>
<evidence type="ECO:0000313" key="15">
    <source>
        <dbReference type="Proteomes" id="UP000182491"/>
    </source>
</evidence>
<accession>A0A1I7HQ30</accession>
<keyword evidence="11" id="KW-0520">NAD</keyword>
<dbReference type="PANTHER" id="PTHR11133:SF22">
    <property type="entry name" value="ALPHA-AMINOADIPIC SEMIALDEHYDE SYNTHASE, MITOCHONDRIAL"/>
    <property type="match status" value="1"/>
</dbReference>
<evidence type="ECO:0000256" key="9">
    <source>
        <dbReference type="ARBA" id="ARBA00047860"/>
    </source>
</evidence>
<dbReference type="GO" id="GO:0004754">
    <property type="term" value="F:saccharopine dehydrogenase (NAD+, L-lysine-forming) activity"/>
    <property type="evidence" value="ECO:0007669"/>
    <property type="project" value="UniProtKB-EC"/>
</dbReference>
<dbReference type="InterPro" id="IPR027281">
    <property type="entry name" value="Lys1"/>
</dbReference>
<dbReference type="SMART" id="SM01003">
    <property type="entry name" value="AlaDh_PNT_N"/>
    <property type="match status" value="1"/>
</dbReference>
<protein>
    <recommendedName>
        <fullName evidence="4">Saccharopine dehydrogenase [NAD(+), L-lysine-forming]</fullName>
        <ecNumber evidence="3">1.5.1.7</ecNumber>
    </recommendedName>
    <alternativeName>
        <fullName evidence="8">Lysine--2-oxoglutarate reductase</fullName>
    </alternativeName>
</protein>
<dbReference type="AlphaFoldDB" id="A0A1I7HQ30"/>
<organism evidence="14 15">
    <name type="scientific">Pontibacter akesuensis</name>
    <dbReference type="NCBI Taxonomy" id="388950"/>
    <lineage>
        <taxon>Bacteria</taxon>
        <taxon>Pseudomonadati</taxon>
        <taxon>Bacteroidota</taxon>
        <taxon>Cytophagia</taxon>
        <taxon>Cytophagales</taxon>
        <taxon>Hymenobacteraceae</taxon>
        <taxon>Pontibacter</taxon>
    </lineage>
</organism>
<dbReference type="STRING" id="388950.GCA_001611675_01961"/>
<dbReference type="OrthoDB" id="1141481at2"/>
<evidence type="ECO:0000256" key="5">
    <source>
        <dbReference type="ARBA" id="ARBA00022605"/>
    </source>
</evidence>
<evidence type="ECO:0000256" key="7">
    <source>
        <dbReference type="ARBA" id="ARBA00023157"/>
    </source>
</evidence>
<keyword evidence="7" id="KW-1015">Disulfide bond</keyword>
<dbReference type="Gene3D" id="3.40.50.720">
    <property type="entry name" value="NAD(P)-binding Rossmann-like Domain"/>
    <property type="match status" value="2"/>
</dbReference>